<feature type="transmembrane region" description="Helical" evidence="1">
    <location>
        <begin position="51"/>
        <end position="71"/>
    </location>
</feature>
<dbReference type="RefSeq" id="WP_150203541.1">
    <property type="nucleotide sequence ID" value="NZ_CP043939.1"/>
</dbReference>
<keyword evidence="1" id="KW-0812">Transmembrane</keyword>
<reference evidence="2 3" key="1">
    <citation type="submission" date="2019-09" db="EMBL/GenBank/DDBJ databases">
        <title>Complete Genome Sequence of Lactobacillus nenjiangensis SH-Y15, isolated from sauerkraut.</title>
        <authorList>
            <person name="Yang H."/>
        </authorList>
    </citation>
    <scope>NUCLEOTIDE SEQUENCE [LARGE SCALE GENOMIC DNA]</scope>
    <source>
        <strain evidence="2 3">SH-Y15</strain>
    </source>
</reference>
<dbReference type="AlphaFoldDB" id="A0A5P1WYS6"/>
<feature type="transmembrane region" description="Helical" evidence="1">
    <location>
        <begin position="21"/>
        <end position="39"/>
    </location>
</feature>
<dbReference type="KEGG" id="lnn:F0161_02270"/>
<gene>
    <name evidence="2" type="ORF">F0161_02270</name>
</gene>
<keyword evidence="1" id="KW-1133">Transmembrane helix</keyword>
<organism evidence="2 3">
    <name type="scientific">Paucilactobacillus nenjiangensis</name>
    <dbReference type="NCBI Taxonomy" id="1296540"/>
    <lineage>
        <taxon>Bacteria</taxon>
        <taxon>Bacillati</taxon>
        <taxon>Bacillota</taxon>
        <taxon>Bacilli</taxon>
        <taxon>Lactobacillales</taxon>
        <taxon>Lactobacillaceae</taxon>
        <taxon>Paucilactobacillus</taxon>
    </lineage>
</organism>
<evidence type="ECO:0000313" key="3">
    <source>
        <dbReference type="Proteomes" id="UP000325295"/>
    </source>
</evidence>
<protein>
    <submittedName>
        <fullName evidence="2">Uncharacterized protein</fullName>
    </submittedName>
</protein>
<accession>A0A5P1WYS6</accession>
<feature type="transmembrane region" description="Helical" evidence="1">
    <location>
        <begin position="92"/>
        <end position="118"/>
    </location>
</feature>
<proteinExistence type="predicted"/>
<sequence length="261" mass="29289">MPSFAKLTGALFRDKVRAVHMVVGIEIIGTIVSIILMFISNSKGSMTDSILATTLGIVMLAAGIMFLVLAIRQERVWTKNFYRLIPVSDAKLYLANVLSVVCNYIYFGILQLILLLVFNIGSWHYFKYMKELTPSLYGVTFSTLLILVLTTLFFWIFFSLIHLIVEALSSFLPTLHERLYRIVLYVVVFYVVIKVISYISGMVVKVVSSVFSFNMTHADAMSTAAGSMLVASGYMAVAIILLSFINVFILNKWVETNPQST</sequence>
<dbReference type="Proteomes" id="UP000325295">
    <property type="component" value="Chromosome"/>
</dbReference>
<evidence type="ECO:0000256" key="1">
    <source>
        <dbReference type="SAM" id="Phobius"/>
    </source>
</evidence>
<feature type="transmembrane region" description="Helical" evidence="1">
    <location>
        <begin position="138"/>
        <end position="161"/>
    </location>
</feature>
<dbReference type="EMBL" id="CP043939">
    <property type="protein sequence ID" value="QER66810.1"/>
    <property type="molecule type" value="Genomic_DNA"/>
</dbReference>
<keyword evidence="3" id="KW-1185">Reference proteome</keyword>
<feature type="transmembrane region" description="Helical" evidence="1">
    <location>
        <begin position="182"/>
        <end position="204"/>
    </location>
</feature>
<keyword evidence="1" id="KW-0472">Membrane</keyword>
<name>A0A5P1WYS6_9LACO</name>
<feature type="transmembrane region" description="Helical" evidence="1">
    <location>
        <begin position="224"/>
        <end position="250"/>
    </location>
</feature>
<dbReference type="OrthoDB" id="2248033at2"/>
<evidence type="ECO:0000313" key="2">
    <source>
        <dbReference type="EMBL" id="QER66810.1"/>
    </source>
</evidence>